<feature type="transmembrane region" description="Helical" evidence="8">
    <location>
        <begin position="298"/>
        <end position="314"/>
    </location>
</feature>
<keyword evidence="5 8" id="KW-0256">Endoplasmic reticulum</keyword>
<feature type="transmembrane region" description="Helical" evidence="8">
    <location>
        <begin position="469"/>
        <end position="488"/>
    </location>
</feature>
<keyword evidence="3" id="KW-0808">Transferase</keyword>
<keyword evidence="4 8" id="KW-0812">Transmembrane</keyword>
<keyword evidence="2 8" id="KW-0328">Glycosyltransferase</keyword>
<evidence type="ECO:0000256" key="7">
    <source>
        <dbReference type="ARBA" id="ARBA00023136"/>
    </source>
</evidence>
<evidence type="ECO:0000256" key="6">
    <source>
        <dbReference type="ARBA" id="ARBA00022989"/>
    </source>
</evidence>
<keyword evidence="9" id="KW-0732">Signal</keyword>
<keyword evidence="6 8" id="KW-1133">Transmembrane helix</keyword>
<evidence type="ECO:0000256" key="9">
    <source>
        <dbReference type="SAM" id="SignalP"/>
    </source>
</evidence>
<dbReference type="Pfam" id="PF03901">
    <property type="entry name" value="Glyco_transf_22"/>
    <property type="match status" value="1"/>
</dbReference>
<dbReference type="PANTHER" id="PTHR22760">
    <property type="entry name" value="GLYCOSYLTRANSFERASE"/>
    <property type="match status" value="1"/>
</dbReference>
<evidence type="ECO:0000256" key="8">
    <source>
        <dbReference type="RuleBase" id="RU363075"/>
    </source>
</evidence>
<evidence type="ECO:0000313" key="10">
    <source>
        <dbReference type="Proteomes" id="UP000095283"/>
    </source>
</evidence>
<dbReference type="PANTHER" id="PTHR22760:SF4">
    <property type="entry name" value="GPI MANNOSYLTRANSFERASE 3"/>
    <property type="match status" value="1"/>
</dbReference>
<proteinExistence type="inferred from homology"/>
<evidence type="ECO:0000256" key="2">
    <source>
        <dbReference type="ARBA" id="ARBA00022676"/>
    </source>
</evidence>
<protein>
    <recommendedName>
        <fullName evidence="8">Mannosyltransferase</fullName>
        <ecNumber evidence="8">2.4.1.-</ecNumber>
    </recommendedName>
</protein>
<comment type="similarity">
    <text evidence="8">Belongs to the glycosyltransferase 22 family.</text>
</comment>
<dbReference type="GO" id="GO:0000026">
    <property type="term" value="F:alpha-1,2-mannosyltransferase activity"/>
    <property type="evidence" value="ECO:0007669"/>
    <property type="project" value="TreeGrafter"/>
</dbReference>
<feature type="transmembrane region" description="Helical" evidence="8">
    <location>
        <begin position="106"/>
        <end position="123"/>
    </location>
</feature>
<feature type="transmembrane region" description="Helical" evidence="8">
    <location>
        <begin position="190"/>
        <end position="211"/>
    </location>
</feature>
<evidence type="ECO:0000313" key="11">
    <source>
        <dbReference type="WBParaSite" id="Hba_12623"/>
    </source>
</evidence>
<dbReference type="WBParaSite" id="Hba_12623">
    <property type="protein sequence ID" value="Hba_12623"/>
    <property type="gene ID" value="Hba_12623"/>
</dbReference>
<dbReference type="InterPro" id="IPR005599">
    <property type="entry name" value="GPI_mannosylTrfase"/>
</dbReference>
<dbReference type="Proteomes" id="UP000095283">
    <property type="component" value="Unplaced"/>
</dbReference>
<organism evidence="10 11">
    <name type="scientific">Heterorhabditis bacteriophora</name>
    <name type="common">Entomopathogenic nematode worm</name>
    <dbReference type="NCBI Taxonomy" id="37862"/>
    <lineage>
        <taxon>Eukaryota</taxon>
        <taxon>Metazoa</taxon>
        <taxon>Ecdysozoa</taxon>
        <taxon>Nematoda</taxon>
        <taxon>Chromadorea</taxon>
        <taxon>Rhabditida</taxon>
        <taxon>Rhabditina</taxon>
        <taxon>Rhabditomorpha</taxon>
        <taxon>Strongyloidea</taxon>
        <taxon>Heterorhabditidae</taxon>
        <taxon>Heterorhabditis</taxon>
    </lineage>
</organism>
<feature type="transmembrane region" description="Helical" evidence="8">
    <location>
        <begin position="244"/>
        <end position="268"/>
    </location>
</feature>
<evidence type="ECO:0000256" key="1">
    <source>
        <dbReference type="ARBA" id="ARBA00004477"/>
    </source>
</evidence>
<sequence>MLSVSVMSSFHLWLLFASWFVPDEVYQSSEVAHHVVYSTGHLSWEWAHSLRSVIHPLLIVFVRLLGMDSQVVVANAPRVIHALLFSIGDIAFAKLCRRLLPTKEGAIYSTLTYVSCWFVFYCAPRTLSNSLEAAVTLIALTWYPFEGAHYKGLVWPYMSLGMITITIRPTAALIWLVLGAVHLIKHTNPLRFMICTVLPAILPVFVTVIILDSVAYSYPTCTMWNFLSFNVLKGGSAHFGVHPWHWYFTMGLTSVLTVQLVPIILGIFSPQRPGALLLCTAVFYIGFHSFLPHKEQRFLLPIIPFLCVYAGPFFTNRRHYSFMKTVMKMMVIVNIIIAAYTGLRHQVGPYNAADSILKLAKPNASIIALMPCYSIPGHSYFHNHLFSIRQLDCSPDLSGNGIMDEADTFHKDPATWLDLNWPEIENYSYILIYQKMFNRVSEMFGEHEFITCDNVFHADFLTSTRQDHYILNNSAVFYLLLLLWLNYINLI</sequence>
<feature type="transmembrane region" description="Helical" evidence="8">
    <location>
        <begin position="275"/>
        <end position="292"/>
    </location>
</feature>
<feature type="transmembrane region" description="Helical" evidence="8">
    <location>
        <begin position="157"/>
        <end position="178"/>
    </location>
</feature>
<comment type="subcellular location">
    <subcellularLocation>
        <location evidence="1 8">Endoplasmic reticulum membrane</location>
        <topology evidence="1 8">Multi-pass membrane protein</topology>
    </subcellularLocation>
</comment>
<keyword evidence="10" id="KW-1185">Reference proteome</keyword>
<keyword evidence="7 8" id="KW-0472">Membrane</keyword>
<feature type="signal peptide" evidence="9">
    <location>
        <begin position="1"/>
        <end position="17"/>
    </location>
</feature>
<name>A0A1I7X4Z6_HETBA</name>
<dbReference type="GO" id="GO:0006506">
    <property type="term" value="P:GPI anchor biosynthetic process"/>
    <property type="evidence" value="ECO:0007669"/>
    <property type="project" value="TreeGrafter"/>
</dbReference>
<dbReference type="EC" id="2.4.1.-" evidence="8"/>
<evidence type="ECO:0000256" key="4">
    <source>
        <dbReference type="ARBA" id="ARBA00022692"/>
    </source>
</evidence>
<dbReference type="GO" id="GO:0005789">
    <property type="term" value="C:endoplasmic reticulum membrane"/>
    <property type="evidence" value="ECO:0007669"/>
    <property type="project" value="UniProtKB-SubCell"/>
</dbReference>
<reference evidence="11" key="1">
    <citation type="submission" date="2016-11" db="UniProtKB">
        <authorList>
            <consortium name="WormBaseParasite"/>
        </authorList>
    </citation>
    <scope>IDENTIFICATION</scope>
</reference>
<evidence type="ECO:0000256" key="5">
    <source>
        <dbReference type="ARBA" id="ARBA00022824"/>
    </source>
</evidence>
<evidence type="ECO:0000256" key="3">
    <source>
        <dbReference type="ARBA" id="ARBA00022679"/>
    </source>
</evidence>
<accession>A0A1I7X4Z6</accession>
<feature type="chain" id="PRO_5009310976" description="Mannosyltransferase" evidence="9">
    <location>
        <begin position="18"/>
        <end position="491"/>
    </location>
</feature>
<dbReference type="AlphaFoldDB" id="A0A1I7X4Z6"/>